<dbReference type="KEGG" id="sesp:BN6_21040"/>
<keyword evidence="2" id="KW-1185">Reference proteome</keyword>
<accession>K0JU24</accession>
<dbReference type="HOGENOM" id="CLU_2344954_0_0_11"/>
<proteinExistence type="predicted"/>
<organism evidence="1 2">
    <name type="scientific">Saccharothrix espanaensis (strain ATCC 51144 / DSM 44229 / JCM 9112 / NBRC 15066 / NRRL 15764)</name>
    <dbReference type="NCBI Taxonomy" id="1179773"/>
    <lineage>
        <taxon>Bacteria</taxon>
        <taxon>Bacillati</taxon>
        <taxon>Actinomycetota</taxon>
        <taxon>Actinomycetes</taxon>
        <taxon>Pseudonocardiales</taxon>
        <taxon>Pseudonocardiaceae</taxon>
        <taxon>Saccharothrix</taxon>
    </lineage>
</organism>
<reference evidence="1 2" key="1">
    <citation type="journal article" date="2012" name="BMC Genomics">
        <title>Complete genome sequence of Saccharothrix espanaensis DSM 44229T and comparison to the other completely sequenced Pseudonocardiaceae.</title>
        <authorList>
            <person name="Strobel T."/>
            <person name="Al-Dilaimi A."/>
            <person name="Blom J."/>
            <person name="Gessner A."/>
            <person name="Kalinowski J."/>
            <person name="Luzhetska M."/>
            <person name="Puhler A."/>
            <person name="Szczepanowski R."/>
            <person name="Bechthold A."/>
            <person name="Ruckert C."/>
        </authorList>
    </citation>
    <scope>NUCLEOTIDE SEQUENCE [LARGE SCALE GENOMIC DNA]</scope>
    <source>
        <strain evidence="2">ATCC 51144 / DSM 44229 / JCM 9112 / NBRC 15066 / NRRL 15764</strain>
    </source>
</reference>
<evidence type="ECO:0000313" key="2">
    <source>
        <dbReference type="Proteomes" id="UP000006281"/>
    </source>
</evidence>
<name>K0JU24_SACES</name>
<evidence type="ECO:0000313" key="1">
    <source>
        <dbReference type="EMBL" id="CCH29426.1"/>
    </source>
</evidence>
<dbReference type="Proteomes" id="UP000006281">
    <property type="component" value="Chromosome"/>
</dbReference>
<dbReference type="EMBL" id="HE804045">
    <property type="protein sequence ID" value="CCH29426.1"/>
    <property type="molecule type" value="Genomic_DNA"/>
</dbReference>
<sequence length="97" mass="10568">MREAFHESSFRRLMAWRSGTGGSSKAYVVPSGGWCSSFGGVDDGLILLVIKAGRCSTVLLRPRSRRGLSPIAQTVPVRLTSAGNYVERRERNLARSG</sequence>
<protein>
    <submittedName>
        <fullName evidence="1">Uncharacterized protein</fullName>
    </submittedName>
</protein>
<dbReference type="AlphaFoldDB" id="K0JU24"/>
<gene>
    <name evidence="1" type="ordered locus">BN6_21040</name>
</gene>